<accession>A0A1X6P2S9</accession>
<reference evidence="2 3" key="1">
    <citation type="submission" date="2017-03" db="EMBL/GenBank/DDBJ databases">
        <title>WGS assembly of Porphyra umbilicalis.</title>
        <authorList>
            <person name="Brawley S.H."/>
            <person name="Blouin N.A."/>
            <person name="Ficko-Blean E."/>
            <person name="Wheeler G.L."/>
            <person name="Lohr M."/>
            <person name="Goodson H.V."/>
            <person name="Jenkins J.W."/>
            <person name="Blaby-Haas C.E."/>
            <person name="Helliwell K.E."/>
            <person name="Chan C."/>
            <person name="Marriage T."/>
            <person name="Bhattacharya D."/>
            <person name="Klein A.S."/>
            <person name="Badis Y."/>
            <person name="Brodie J."/>
            <person name="Cao Y."/>
            <person name="Collen J."/>
            <person name="Dittami S.M."/>
            <person name="Gachon C.M."/>
            <person name="Green B.R."/>
            <person name="Karpowicz S."/>
            <person name="Kim J.W."/>
            <person name="Kudahl U."/>
            <person name="Lin S."/>
            <person name="Michel G."/>
            <person name="Mittag M."/>
            <person name="Olson B.J."/>
            <person name="Pangilinan J."/>
            <person name="Peng Y."/>
            <person name="Qiu H."/>
            <person name="Shu S."/>
            <person name="Singer J.T."/>
            <person name="Smith A.G."/>
            <person name="Sprecher B.N."/>
            <person name="Wagner V."/>
            <person name="Wang W."/>
            <person name="Wang Z.-Y."/>
            <person name="Yan J."/>
            <person name="Yarish C."/>
            <person name="Zoeuner-Riek S."/>
            <person name="Zhuang Y."/>
            <person name="Zou Y."/>
            <person name="Lindquist E.A."/>
            <person name="Grimwood J."/>
            <person name="Barry K."/>
            <person name="Rokhsar D.S."/>
            <person name="Schmutz J."/>
            <person name="Stiller J.W."/>
            <person name="Grossman A.R."/>
            <person name="Prochnik S.E."/>
        </authorList>
    </citation>
    <scope>NUCLEOTIDE SEQUENCE [LARGE SCALE GENOMIC DNA]</scope>
    <source>
        <strain evidence="2">4086291</strain>
    </source>
</reference>
<evidence type="ECO:0000256" key="1">
    <source>
        <dbReference type="SAM" id="MobiDB-lite"/>
    </source>
</evidence>
<evidence type="ECO:0000313" key="3">
    <source>
        <dbReference type="Proteomes" id="UP000218209"/>
    </source>
</evidence>
<gene>
    <name evidence="2" type="ORF">BU14_0245s0004</name>
</gene>
<name>A0A1X6P2S9_PORUM</name>
<proteinExistence type="predicted"/>
<feature type="region of interest" description="Disordered" evidence="1">
    <location>
        <begin position="1"/>
        <end position="113"/>
    </location>
</feature>
<dbReference type="AlphaFoldDB" id="A0A1X6P2S9"/>
<keyword evidence="3" id="KW-1185">Reference proteome</keyword>
<dbReference type="EMBL" id="KV918911">
    <property type="protein sequence ID" value="OSX75222.1"/>
    <property type="molecule type" value="Genomic_DNA"/>
</dbReference>
<feature type="compositionally biased region" description="Basic residues" evidence="1">
    <location>
        <begin position="50"/>
        <end position="105"/>
    </location>
</feature>
<dbReference type="Proteomes" id="UP000218209">
    <property type="component" value="Unassembled WGS sequence"/>
</dbReference>
<organism evidence="2 3">
    <name type="scientific">Porphyra umbilicalis</name>
    <name type="common">Purple laver</name>
    <name type="synonym">Red alga</name>
    <dbReference type="NCBI Taxonomy" id="2786"/>
    <lineage>
        <taxon>Eukaryota</taxon>
        <taxon>Rhodophyta</taxon>
        <taxon>Bangiophyceae</taxon>
        <taxon>Bangiales</taxon>
        <taxon>Bangiaceae</taxon>
        <taxon>Porphyra</taxon>
    </lineage>
</organism>
<protein>
    <submittedName>
        <fullName evidence="2">Uncharacterized protein</fullName>
    </submittedName>
</protein>
<evidence type="ECO:0000313" key="2">
    <source>
        <dbReference type="EMBL" id="OSX75222.1"/>
    </source>
</evidence>
<sequence length="221" mass="26247">MGCMCRQHGRGYADPDDMAAGAVGPPAESVGSDKCAIMTTRRSQPPHPGSRLRHAPSSKRASLHRRIQPRAAHRRGPRTRPGRQRPRHHQRPRPRHPLWRRHHSRREGPRAPQPARLCVATTSPRCLRRRPHQQIYSGDQVPRCHRRAHRRMWPRHWQVVARMGHRRRLWVLEERPTPGHWRRSDWRPRQRHQRMALPWRGLRFVRTQALGSRLLLTVRRQ</sequence>